<protein>
    <submittedName>
        <fullName evidence="1">Uncharacterized protein</fullName>
    </submittedName>
</protein>
<dbReference type="EMBL" id="MUJZ01044393">
    <property type="protein sequence ID" value="OTF74962.1"/>
    <property type="molecule type" value="Genomic_DNA"/>
</dbReference>
<organism evidence="1 2">
    <name type="scientific">Euroglyphus maynei</name>
    <name type="common">Mayne's house dust mite</name>
    <dbReference type="NCBI Taxonomy" id="6958"/>
    <lineage>
        <taxon>Eukaryota</taxon>
        <taxon>Metazoa</taxon>
        <taxon>Ecdysozoa</taxon>
        <taxon>Arthropoda</taxon>
        <taxon>Chelicerata</taxon>
        <taxon>Arachnida</taxon>
        <taxon>Acari</taxon>
        <taxon>Acariformes</taxon>
        <taxon>Sarcoptiformes</taxon>
        <taxon>Astigmata</taxon>
        <taxon>Psoroptidia</taxon>
        <taxon>Analgoidea</taxon>
        <taxon>Pyroglyphidae</taxon>
        <taxon>Pyroglyphinae</taxon>
        <taxon>Euroglyphus</taxon>
    </lineage>
</organism>
<gene>
    <name evidence="1" type="ORF">BLA29_004861</name>
</gene>
<keyword evidence="2" id="KW-1185">Reference proteome</keyword>
<dbReference type="OrthoDB" id="6514660at2759"/>
<dbReference type="Proteomes" id="UP000194236">
    <property type="component" value="Unassembled WGS sequence"/>
</dbReference>
<reference evidence="1 2" key="1">
    <citation type="submission" date="2017-03" db="EMBL/GenBank/DDBJ databases">
        <title>Genome Survey of Euroglyphus maynei.</title>
        <authorList>
            <person name="Arlian L.G."/>
            <person name="Morgan M.S."/>
            <person name="Rider S.D."/>
        </authorList>
    </citation>
    <scope>NUCLEOTIDE SEQUENCE [LARGE SCALE GENOMIC DNA]</scope>
    <source>
        <strain evidence="1">Arlian Lab</strain>
        <tissue evidence="1">Whole body</tissue>
    </source>
</reference>
<feature type="non-terminal residue" evidence="1">
    <location>
        <position position="471"/>
    </location>
</feature>
<accession>A0A1Y3B2B8</accession>
<evidence type="ECO:0000313" key="2">
    <source>
        <dbReference type="Proteomes" id="UP000194236"/>
    </source>
</evidence>
<name>A0A1Y3B2B8_EURMA</name>
<sequence length="471" mass="55739">MILNQKSIIWSSYYEYIYLRQPKQNLIPLVLEITRKNYKENLNKHHMLNIMLLSLLNCICDHQTGKQTVIEHFLSPKNCPIFIENLFDYDSQTRFVQKEIHLLMVKIIGFSFDIDQAELQKIFITKFTDIKSNLPEFFYNIIDLFPQRNEFCRLYDVFSLLENFLSKLARLDNDSLKQLIKLIELILPLNIDENKMENLINLIGEKLLKQQDCFSYSTFLISLSNFQSKFIKNNKMYRAKSFKFLHHYLTHLQLNPGQLINGLSGDLILSHEERIMLENTIQTRSLTQFQTQCFQQLIKLQPTIDEYNELVPLLEDVIIKNSIPNNKKHLNMVLTFFEKLILQNLVTDYNSMQHIYYEIYSNYPVAQKSILQSIFDIYRKRKIFDFPKFFPILLKNHLINSNNETDDDGGEIIEIIIELIFTIILNDEQNSLFAKELNEFLSAEYSYMLKTIDLGANCRANILSTLFMAHH</sequence>
<proteinExistence type="predicted"/>
<evidence type="ECO:0000313" key="1">
    <source>
        <dbReference type="EMBL" id="OTF74962.1"/>
    </source>
</evidence>
<dbReference type="AlphaFoldDB" id="A0A1Y3B2B8"/>
<comment type="caution">
    <text evidence="1">The sequence shown here is derived from an EMBL/GenBank/DDBJ whole genome shotgun (WGS) entry which is preliminary data.</text>
</comment>